<accession>A0A6C0B1E3</accession>
<protein>
    <recommendedName>
        <fullName evidence="2">Histidine kinase/HSP90-like ATPase domain-containing protein</fullName>
    </recommendedName>
</protein>
<dbReference type="InterPro" id="IPR036890">
    <property type="entry name" value="HATPase_C_sf"/>
</dbReference>
<dbReference type="Gene3D" id="3.30.565.10">
    <property type="entry name" value="Histidine kinase-like ATPase, C-terminal domain"/>
    <property type="match status" value="1"/>
</dbReference>
<reference evidence="1" key="1">
    <citation type="journal article" date="2020" name="Nature">
        <title>Giant virus diversity and host interactions through global metagenomics.</title>
        <authorList>
            <person name="Schulz F."/>
            <person name="Roux S."/>
            <person name="Paez-Espino D."/>
            <person name="Jungbluth S."/>
            <person name="Walsh D.A."/>
            <person name="Denef V.J."/>
            <person name="McMahon K.D."/>
            <person name="Konstantinidis K.T."/>
            <person name="Eloe-Fadrosh E.A."/>
            <person name="Kyrpides N.C."/>
            <person name="Woyke T."/>
        </authorList>
    </citation>
    <scope>NUCLEOTIDE SEQUENCE</scope>
    <source>
        <strain evidence="1">GVMAG-M-3300009185-7</strain>
    </source>
</reference>
<dbReference type="EMBL" id="MN739050">
    <property type="protein sequence ID" value="QHS86027.1"/>
    <property type="molecule type" value="Genomic_DNA"/>
</dbReference>
<name>A0A6C0B1E3_9ZZZZ</name>
<evidence type="ECO:0000313" key="1">
    <source>
        <dbReference type="EMBL" id="QHS86027.1"/>
    </source>
</evidence>
<dbReference type="SUPFAM" id="SSF55874">
    <property type="entry name" value="ATPase domain of HSP90 chaperone/DNA topoisomerase II/histidine kinase"/>
    <property type="match status" value="1"/>
</dbReference>
<sequence>MDIEFSINSDPEHTWAAWGNTNYQTLADVIGEVVDNSLQAGASECKITIKEEAGKRILRVEDNGTWGTIDKNTLTKCFGYGKDQRTVKKGLNEHNCGLKQVLAYTDPANANWVIQIKQKNIVREVRAPYTPVMKLKTASSYIGAMTCENSTVIQTVISDTRLKTLYMTERNNKPNDTLLIDRLKLYIATLWMMNSNVLSKKFKVYVNDEYIEPYTLDDKAGVDKKGDRKMPIKHMKLSETTKEVGVEVWKYHLDKGFARNHPLFRRHPSNAGVYIFKHGRMVKGAIFTEIYTNLLRDYAFGGHLVLVNITGDTVDLPATQTTKSDFSSSDEKLMCLYNYIKTVAPAVAMAESDIINRTEGEKMDKLAKMKEAIHKKAIDKGTYHIKQEKTLMLTINGDKISNKEKIDLLEWDSSSKNVSIIEGKIAVITPQNLRQLFFYYRNLKYFCEDFDDEYIIETRFITDNDTETDEYLAELAMLQSLDSDFSPEIELFATYGI</sequence>
<dbReference type="Pfam" id="PF13589">
    <property type="entry name" value="HATPase_c_3"/>
    <property type="match status" value="1"/>
</dbReference>
<organism evidence="1">
    <name type="scientific">viral metagenome</name>
    <dbReference type="NCBI Taxonomy" id="1070528"/>
    <lineage>
        <taxon>unclassified sequences</taxon>
        <taxon>metagenomes</taxon>
        <taxon>organismal metagenomes</taxon>
    </lineage>
</organism>
<dbReference type="AlphaFoldDB" id="A0A6C0B1E3"/>
<evidence type="ECO:0008006" key="2">
    <source>
        <dbReference type="Google" id="ProtNLM"/>
    </source>
</evidence>
<proteinExistence type="predicted"/>